<protein>
    <recommendedName>
        <fullName evidence="1">DUF5071 domain-containing protein</fullName>
    </recommendedName>
</protein>
<proteinExistence type="predicted"/>
<dbReference type="Proteomes" id="UP000321635">
    <property type="component" value="Unassembled WGS sequence"/>
</dbReference>
<evidence type="ECO:0000313" key="2">
    <source>
        <dbReference type="EMBL" id="GEN61537.1"/>
    </source>
</evidence>
<evidence type="ECO:0000259" key="1">
    <source>
        <dbReference type="Pfam" id="PF16804"/>
    </source>
</evidence>
<dbReference type="InterPro" id="IPR031837">
    <property type="entry name" value="DUF5071"/>
</dbReference>
<dbReference type="EMBL" id="BJYF01000043">
    <property type="protein sequence ID" value="GEN61537.1"/>
    <property type="molecule type" value="Genomic_DNA"/>
</dbReference>
<dbReference type="Pfam" id="PF16804">
    <property type="entry name" value="DUF5071"/>
    <property type="match status" value="1"/>
</dbReference>
<sequence>MKPVPASVFPLPFPDYKTETDKAVAIVKLGWPAVEPVLQHIVDWVSDRNDPVAHVFAPFLIDIGLPAALHIATALAGYDGWRKYTLLVDVVANSPQLAGVLRRELEMLAICPTENDAREEVAIQAREILHSMKS</sequence>
<evidence type="ECO:0000313" key="3">
    <source>
        <dbReference type="Proteomes" id="UP000321635"/>
    </source>
</evidence>
<dbReference type="STRING" id="1120919.GCA_000429165_03669"/>
<dbReference type="InterPro" id="IPR038692">
    <property type="entry name" value="Cthe_2751_sf"/>
</dbReference>
<dbReference type="OrthoDB" id="1846249at2"/>
<dbReference type="AlphaFoldDB" id="A0A511XF14"/>
<feature type="domain" description="DUF5071" evidence="1">
    <location>
        <begin position="31"/>
        <end position="129"/>
    </location>
</feature>
<reference evidence="2 3" key="1">
    <citation type="submission" date="2019-07" db="EMBL/GenBank/DDBJ databases">
        <title>Whole genome shotgun sequence of Acetobacter nitrogenifigens NBRC 105050.</title>
        <authorList>
            <person name="Hosoyama A."/>
            <person name="Uohara A."/>
            <person name="Ohji S."/>
            <person name="Ichikawa N."/>
        </authorList>
    </citation>
    <scope>NUCLEOTIDE SEQUENCE [LARGE SCALE GENOMIC DNA]</scope>
    <source>
        <strain evidence="2 3">NBRC 105050</strain>
    </source>
</reference>
<organism evidence="2 3">
    <name type="scientific">Acetobacter nitrogenifigens DSM 23921 = NBRC 105050</name>
    <dbReference type="NCBI Taxonomy" id="1120919"/>
    <lineage>
        <taxon>Bacteria</taxon>
        <taxon>Pseudomonadati</taxon>
        <taxon>Pseudomonadota</taxon>
        <taxon>Alphaproteobacteria</taxon>
        <taxon>Acetobacterales</taxon>
        <taxon>Acetobacteraceae</taxon>
        <taxon>Acetobacter</taxon>
    </lineage>
</organism>
<keyword evidence="3" id="KW-1185">Reference proteome</keyword>
<gene>
    <name evidence="2" type="ORF">ANI02nite_34210</name>
</gene>
<accession>A0A511XF14</accession>
<dbReference type="RefSeq" id="WP_084440697.1">
    <property type="nucleotide sequence ID" value="NZ_AUBI01000028.1"/>
</dbReference>
<name>A0A511XF14_9PROT</name>
<dbReference type="Gene3D" id="1.25.40.750">
    <property type="entry name" value="Domain of unknown function DUF5071"/>
    <property type="match status" value="1"/>
</dbReference>
<comment type="caution">
    <text evidence="2">The sequence shown here is derived from an EMBL/GenBank/DDBJ whole genome shotgun (WGS) entry which is preliminary data.</text>
</comment>